<protein>
    <submittedName>
        <fullName evidence="1">Uncharacterized protein</fullName>
    </submittedName>
</protein>
<dbReference type="AlphaFoldDB" id="A0A392U0F8"/>
<evidence type="ECO:0000313" key="1">
    <source>
        <dbReference type="EMBL" id="MCI66829.1"/>
    </source>
</evidence>
<sequence length="41" mass="4355">FCQLRAAQGVLARCGPMLQSVDSFSASCASRRSGRRVVPVS</sequence>
<organism evidence="1 2">
    <name type="scientific">Trifolium medium</name>
    <dbReference type="NCBI Taxonomy" id="97028"/>
    <lineage>
        <taxon>Eukaryota</taxon>
        <taxon>Viridiplantae</taxon>
        <taxon>Streptophyta</taxon>
        <taxon>Embryophyta</taxon>
        <taxon>Tracheophyta</taxon>
        <taxon>Spermatophyta</taxon>
        <taxon>Magnoliopsida</taxon>
        <taxon>eudicotyledons</taxon>
        <taxon>Gunneridae</taxon>
        <taxon>Pentapetalae</taxon>
        <taxon>rosids</taxon>
        <taxon>fabids</taxon>
        <taxon>Fabales</taxon>
        <taxon>Fabaceae</taxon>
        <taxon>Papilionoideae</taxon>
        <taxon>50 kb inversion clade</taxon>
        <taxon>NPAAA clade</taxon>
        <taxon>Hologalegina</taxon>
        <taxon>IRL clade</taxon>
        <taxon>Trifolieae</taxon>
        <taxon>Trifolium</taxon>
    </lineage>
</organism>
<keyword evidence="2" id="KW-1185">Reference proteome</keyword>
<accession>A0A392U0F8</accession>
<reference evidence="1 2" key="1">
    <citation type="journal article" date="2018" name="Front. Plant Sci.">
        <title>Red Clover (Trifolium pratense) and Zigzag Clover (T. medium) - A Picture of Genomic Similarities and Differences.</title>
        <authorList>
            <person name="Dluhosova J."/>
            <person name="Istvanek J."/>
            <person name="Nedelnik J."/>
            <person name="Repkova J."/>
        </authorList>
    </citation>
    <scope>NUCLEOTIDE SEQUENCE [LARGE SCALE GENOMIC DNA]</scope>
    <source>
        <strain evidence="2">cv. 10/8</strain>
        <tissue evidence="1">Leaf</tissue>
    </source>
</reference>
<proteinExistence type="predicted"/>
<dbReference type="Proteomes" id="UP000265520">
    <property type="component" value="Unassembled WGS sequence"/>
</dbReference>
<feature type="non-terminal residue" evidence="1">
    <location>
        <position position="1"/>
    </location>
</feature>
<evidence type="ECO:0000313" key="2">
    <source>
        <dbReference type="Proteomes" id="UP000265520"/>
    </source>
</evidence>
<dbReference type="EMBL" id="LXQA010703204">
    <property type="protein sequence ID" value="MCI66829.1"/>
    <property type="molecule type" value="Genomic_DNA"/>
</dbReference>
<comment type="caution">
    <text evidence="1">The sequence shown here is derived from an EMBL/GenBank/DDBJ whole genome shotgun (WGS) entry which is preliminary data.</text>
</comment>
<name>A0A392U0F8_9FABA</name>